<keyword evidence="4" id="KW-1185">Reference proteome</keyword>
<feature type="domain" description="WYL" evidence="2">
    <location>
        <begin position="70"/>
        <end position="134"/>
    </location>
</feature>
<dbReference type="Pfam" id="PF13280">
    <property type="entry name" value="WYL"/>
    <property type="match status" value="1"/>
</dbReference>
<evidence type="ECO:0000259" key="2">
    <source>
        <dbReference type="Pfam" id="PF13280"/>
    </source>
</evidence>
<sequence>MNFTDAEVCGLAAAVSAHRGQPFDGHARAALTKVLGVMEPRARRRATELTQRVWIDRTDADVGTARSRHAVDQALQERRVLWLSYRDREGTGTDGTVDPVLLARARGHWFLVARCRHEDAVRWFRIGRVERARVTAECAADIPVESVGTPPPTAEGVNGRCGRQRAERDRRAPISRDRRRASPWP</sequence>
<proteinExistence type="predicted"/>
<evidence type="ECO:0000313" key="3">
    <source>
        <dbReference type="EMBL" id="MBB5493734.1"/>
    </source>
</evidence>
<dbReference type="AlphaFoldDB" id="A0A840WC66"/>
<comment type="caution">
    <text evidence="3">The sequence shown here is derived from an EMBL/GenBank/DDBJ whole genome shotgun (WGS) entry which is preliminary data.</text>
</comment>
<name>A0A840WC66_9ACTN</name>
<gene>
    <name evidence="3" type="ORF">HNR07_004871</name>
</gene>
<dbReference type="PANTHER" id="PTHR34580">
    <property type="match status" value="1"/>
</dbReference>
<dbReference type="PANTHER" id="PTHR34580:SF1">
    <property type="entry name" value="PROTEIN PAFC"/>
    <property type="match status" value="1"/>
</dbReference>
<reference evidence="3 4" key="1">
    <citation type="submission" date="2020-08" db="EMBL/GenBank/DDBJ databases">
        <title>Sequencing the genomes of 1000 actinobacteria strains.</title>
        <authorList>
            <person name="Klenk H.-P."/>
        </authorList>
    </citation>
    <scope>NUCLEOTIDE SEQUENCE [LARGE SCALE GENOMIC DNA]</scope>
    <source>
        <strain evidence="3 4">DSM 44598</strain>
    </source>
</reference>
<accession>A0A840WC66</accession>
<dbReference type="InterPro" id="IPR051534">
    <property type="entry name" value="CBASS_pafABC_assoc_protein"/>
</dbReference>
<organism evidence="3 4">
    <name type="scientific">Nocardiopsis metallicus</name>
    <dbReference type="NCBI Taxonomy" id="179819"/>
    <lineage>
        <taxon>Bacteria</taxon>
        <taxon>Bacillati</taxon>
        <taxon>Actinomycetota</taxon>
        <taxon>Actinomycetes</taxon>
        <taxon>Streptosporangiales</taxon>
        <taxon>Nocardiopsidaceae</taxon>
        <taxon>Nocardiopsis</taxon>
    </lineage>
</organism>
<keyword evidence="3" id="KW-0238">DNA-binding</keyword>
<dbReference type="RefSeq" id="WP_312893963.1">
    <property type="nucleotide sequence ID" value="NZ_BAAAKM010000062.1"/>
</dbReference>
<evidence type="ECO:0000313" key="4">
    <source>
        <dbReference type="Proteomes" id="UP000579647"/>
    </source>
</evidence>
<dbReference type="GO" id="GO:0003677">
    <property type="term" value="F:DNA binding"/>
    <property type="evidence" value="ECO:0007669"/>
    <property type="project" value="UniProtKB-KW"/>
</dbReference>
<feature type="compositionally biased region" description="Basic and acidic residues" evidence="1">
    <location>
        <begin position="164"/>
        <end position="176"/>
    </location>
</feature>
<dbReference type="PROSITE" id="PS52050">
    <property type="entry name" value="WYL"/>
    <property type="match status" value="1"/>
</dbReference>
<evidence type="ECO:0000256" key="1">
    <source>
        <dbReference type="SAM" id="MobiDB-lite"/>
    </source>
</evidence>
<protein>
    <submittedName>
        <fullName evidence="3">Putative DNA-binding transcriptional regulator YafY</fullName>
    </submittedName>
</protein>
<dbReference type="Proteomes" id="UP000579647">
    <property type="component" value="Unassembled WGS sequence"/>
</dbReference>
<dbReference type="EMBL" id="JACHDO010000001">
    <property type="protein sequence ID" value="MBB5493734.1"/>
    <property type="molecule type" value="Genomic_DNA"/>
</dbReference>
<feature type="region of interest" description="Disordered" evidence="1">
    <location>
        <begin position="146"/>
        <end position="185"/>
    </location>
</feature>
<dbReference type="InterPro" id="IPR026881">
    <property type="entry name" value="WYL_dom"/>
</dbReference>